<feature type="region of interest" description="Disordered" evidence="5">
    <location>
        <begin position="158"/>
        <end position="180"/>
    </location>
</feature>
<dbReference type="PROSITE" id="PS51294">
    <property type="entry name" value="HTH_MYB"/>
    <property type="match status" value="1"/>
</dbReference>
<dbReference type="EMBL" id="LFYR01000897">
    <property type="protein sequence ID" value="KMZ67578.1"/>
    <property type="molecule type" value="Genomic_DNA"/>
</dbReference>
<dbReference type="InterPro" id="IPR025756">
    <property type="entry name" value="Myb_CC_LHEQLE"/>
</dbReference>
<dbReference type="Pfam" id="PF14379">
    <property type="entry name" value="Myb_CC_LHEQLE"/>
    <property type="match status" value="1"/>
</dbReference>
<dbReference type="Proteomes" id="UP000036987">
    <property type="component" value="Unassembled WGS sequence"/>
</dbReference>
<dbReference type="FunFam" id="1.10.10.60:FF:000002">
    <property type="entry name" value="Myb family transcription factor"/>
    <property type="match status" value="1"/>
</dbReference>
<dbReference type="InterPro" id="IPR001005">
    <property type="entry name" value="SANT/Myb"/>
</dbReference>
<keyword evidence="1" id="KW-0805">Transcription regulation</keyword>
<dbReference type="OrthoDB" id="551907at2759"/>
<evidence type="ECO:0000256" key="5">
    <source>
        <dbReference type="SAM" id="MobiDB-lite"/>
    </source>
</evidence>
<dbReference type="STRING" id="29655.A0A0K9PET4"/>
<feature type="compositionally biased region" description="Basic and acidic residues" evidence="5">
    <location>
        <begin position="209"/>
        <end position="228"/>
    </location>
</feature>
<evidence type="ECO:0000313" key="7">
    <source>
        <dbReference type="EMBL" id="KMZ67578.1"/>
    </source>
</evidence>
<gene>
    <name evidence="7" type="ORF">ZOSMA_262G00120</name>
</gene>
<keyword evidence="3" id="KW-0804">Transcription</keyword>
<feature type="domain" description="HTH myb-type" evidence="6">
    <location>
        <begin position="20"/>
        <end position="80"/>
    </location>
</feature>
<evidence type="ECO:0000259" key="6">
    <source>
        <dbReference type="PROSITE" id="PS51294"/>
    </source>
</evidence>
<feature type="compositionally biased region" description="Basic and acidic residues" evidence="5">
    <location>
        <begin position="91"/>
        <end position="100"/>
    </location>
</feature>
<dbReference type="Gene3D" id="1.10.10.60">
    <property type="entry name" value="Homeodomain-like"/>
    <property type="match status" value="1"/>
</dbReference>
<evidence type="ECO:0000256" key="4">
    <source>
        <dbReference type="ARBA" id="ARBA00023242"/>
    </source>
</evidence>
<keyword evidence="8" id="KW-1185">Reference proteome</keyword>
<dbReference type="NCBIfam" id="TIGR01557">
    <property type="entry name" value="myb_SHAQKYF"/>
    <property type="match status" value="1"/>
</dbReference>
<dbReference type="PANTHER" id="PTHR31499:SF83">
    <property type="entry name" value="MYB FAMILY TRANSCRIPTION FACTOR PHL7-LIKE ISOFORM X2"/>
    <property type="match status" value="1"/>
</dbReference>
<accession>A0A0K9PET4</accession>
<dbReference type="AlphaFoldDB" id="A0A0K9PET4"/>
<evidence type="ECO:0000256" key="2">
    <source>
        <dbReference type="ARBA" id="ARBA00023125"/>
    </source>
</evidence>
<comment type="caution">
    <text evidence="7">The sequence shown here is derived from an EMBL/GenBank/DDBJ whole genome shotgun (WGS) entry which is preliminary data.</text>
</comment>
<dbReference type="SMR" id="A0A0K9PET4"/>
<dbReference type="SUPFAM" id="SSF46689">
    <property type="entry name" value="Homeodomain-like"/>
    <property type="match status" value="1"/>
</dbReference>
<evidence type="ECO:0000313" key="8">
    <source>
        <dbReference type="Proteomes" id="UP000036987"/>
    </source>
</evidence>
<organism evidence="7 8">
    <name type="scientific">Zostera marina</name>
    <name type="common">Eelgrass</name>
    <dbReference type="NCBI Taxonomy" id="29655"/>
    <lineage>
        <taxon>Eukaryota</taxon>
        <taxon>Viridiplantae</taxon>
        <taxon>Streptophyta</taxon>
        <taxon>Embryophyta</taxon>
        <taxon>Tracheophyta</taxon>
        <taxon>Spermatophyta</taxon>
        <taxon>Magnoliopsida</taxon>
        <taxon>Liliopsida</taxon>
        <taxon>Zosteraceae</taxon>
        <taxon>Zostera</taxon>
    </lineage>
</organism>
<sequence>MSGNSGVSYNGGKNITNSPLSSRQRLRWTNDLHERFVDAVSQLGGPDRATPKGVLRLMGAQGLTIYHVKSHLQKYRLAKYVPDEPSSDGVNDEKKDRDELLSNSNNSSGSQITEGMKLQMEVQKRLHEQLEVQRQLQLRIEAQSKYLKEILKEQQRFSDQCKNSDEKNPSSTSSCAPKSDKLLPLLQDKEIEPINSLIKNIKQNNFSYRPDRSPEHEKPNKRQRESTEICHENPELVLANHILESSSGPDFQQNHLPLAEYNISL</sequence>
<dbReference type="GO" id="GO:0003700">
    <property type="term" value="F:DNA-binding transcription factor activity"/>
    <property type="evidence" value="ECO:0007669"/>
    <property type="project" value="InterPro"/>
</dbReference>
<protein>
    <submittedName>
        <fullName evidence="7">MYB-CC transcription factor</fullName>
    </submittedName>
</protein>
<name>A0A0K9PET4_ZOSMR</name>
<dbReference type="InterPro" id="IPR017930">
    <property type="entry name" value="Myb_dom"/>
</dbReference>
<reference evidence="8" key="1">
    <citation type="journal article" date="2016" name="Nature">
        <title>The genome of the seagrass Zostera marina reveals angiosperm adaptation to the sea.</title>
        <authorList>
            <person name="Olsen J.L."/>
            <person name="Rouze P."/>
            <person name="Verhelst B."/>
            <person name="Lin Y.-C."/>
            <person name="Bayer T."/>
            <person name="Collen J."/>
            <person name="Dattolo E."/>
            <person name="De Paoli E."/>
            <person name="Dittami S."/>
            <person name="Maumus F."/>
            <person name="Michel G."/>
            <person name="Kersting A."/>
            <person name="Lauritano C."/>
            <person name="Lohaus R."/>
            <person name="Toepel M."/>
            <person name="Tonon T."/>
            <person name="Vanneste K."/>
            <person name="Amirebrahimi M."/>
            <person name="Brakel J."/>
            <person name="Bostroem C."/>
            <person name="Chovatia M."/>
            <person name="Grimwood J."/>
            <person name="Jenkins J.W."/>
            <person name="Jueterbock A."/>
            <person name="Mraz A."/>
            <person name="Stam W.T."/>
            <person name="Tice H."/>
            <person name="Bornberg-Bauer E."/>
            <person name="Green P.J."/>
            <person name="Pearson G.A."/>
            <person name="Procaccini G."/>
            <person name="Duarte C.M."/>
            <person name="Schmutz J."/>
            <person name="Reusch T.B.H."/>
            <person name="Van de Peer Y."/>
        </authorList>
    </citation>
    <scope>NUCLEOTIDE SEQUENCE [LARGE SCALE GENOMIC DNA]</scope>
    <source>
        <strain evidence="8">cv. Finnish</strain>
    </source>
</reference>
<dbReference type="InterPro" id="IPR006447">
    <property type="entry name" value="Myb_dom_plants"/>
</dbReference>
<keyword evidence="2" id="KW-0238">DNA-binding</keyword>
<feature type="region of interest" description="Disordered" evidence="5">
    <location>
        <begin position="202"/>
        <end position="228"/>
    </location>
</feature>
<dbReference type="GO" id="GO:0003677">
    <property type="term" value="F:DNA binding"/>
    <property type="evidence" value="ECO:0007669"/>
    <property type="project" value="UniProtKB-KW"/>
</dbReference>
<feature type="region of interest" description="Disordered" evidence="5">
    <location>
        <begin position="1"/>
        <end position="22"/>
    </location>
</feature>
<evidence type="ECO:0000256" key="1">
    <source>
        <dbReference type="ARBA" id="ARBA00023015"/>
    </source>
</evidence>
<feature type="region of interest" description="Disordered" evidence="5">
    <location>
        <begin position="82"/>
        <end position="113"/>
    </location>
</feature>
<dbReference type="InterPro" id="IPR046955">
    <property type="entry name" value="PHR1-like"/>
</dbReference>
<dbReference type="InterPro" id="IPR009057">
    <property type="entry name" value="Homeodomain-like_sf"/>
</dbReference>
<keyword evidence="4" id="KW-0539">Nucleus</keyword>
<dbReference type="Pfam" id="PF00249">
    <property type="entry name" value="Myb_DNA-binding"/>
    <property type="match status" value="1"/>
</dbReference>
<dbReference type="PANTHER" id="PTHR31499">
    <property type="entry name" value="MYB FAMILY TRANSCRIPTION FACTOR PHL11"/>
    <property type="match status" value="1"/>
</dbReference>
<proteinExistence type="predicted"/>
<evidence type="ECO:0000256" key="3">
    <source>
        <dbReference type="ARBA" id="ARBA00023163"/>
    </source>
</evidence>